<keyword evidence="5" id="KW-1185">Reference proteome</keyword>
<reference evidence="3 6" key="1">
    <citation type="submission" date="2018-09" db="EMBL/GenBank/DDBJ databases">
        <title>Roseomonas sp. nov., isolated from feces of Tibetan antelopes in the Qinghai-Tibet plateau, China.</title>
        <authorList>
            <person name="Tian Z."/>
        </authorList>
    </citation>
    <scope>NUCLEOTIDE SEQUENCE [LARGE SCALE GENOMIC DNA]</scope>
    <source>
        <strain evidence="4 5">Z23</strain>
        <strain evidence="3 6">Z24</strain>
    </source>
</reference>
<dbReference type="Proteomes" id="UP000274097">
    <property type="component" value="Unassembled WGS sequence"/>
</dbReference>
<evidence type="ECO:0000313" key="6">
    <source>
        <dbReference type="Proteomes" id="UP000278036"/>
    </source>
</evidence>
<evidence type="ECO:0000259" key="2">
    <source>
        <dbReference type="PROSITE" id="PS50975"/>
    </source>
</evidence>
<dbReference type="AlphaFoldDB" id="A0A3A9J1T8"/>
<gene>
    <name evidence="3" type="ORF">D6Z83_26425</name>
    <name evidence="4" type="ORF">EBE87_04020</name>
</gene>
<organism evidence="3 6">
    <name type="scientific">Teichococcus wenyumeiae</name>
    <dbReference type="NCBI Taxonomy" id="2478470"/>
    <lineage>
        <taxon>Bacteria</taxon>
        <taxon>Pseudomonadati</taxon>
        <taxon>Pseudomonadota</taxon>
        <taxon>Alphaproteobacteria</taxon>
        <taxon>Acetobacterales</taxon>
        <taxon>Roseomonadaceae</taxon>
        <taxon>Roseomonas</taxon>
    </lineage>
</organism>
<evidence type="ECO:0000313" key="5">
    <source>
        <dbReference type="Proteomes" id="UP000274097"/>
    </source>
</evidence>
<proteinExistence type="predicted"/>
<evidence type="ECO:0000313" key="4">
    <source>
        <dbReference type="EMBL" id="RMI26452.1"/>
    </source>
</evidence>
<keyword evidence="1" id="KW-0547">Nucleotide-binding</keyword>
<dbReference type="EMBL" id="RAQU01000330">
    <property type="protein sequence ID" value="RKK01167.1"/>
    <property type="molecule type" value="Genomic_DNA"/>
</dbReference>
<dbReference type="GO" id="GO:0005524">
    <property type="term" value="F:ATP binding"/>
    <property type="evidence" value="ECO:0007669"/>
    <property type="project" value="UniProtKB-UniRule"/>
</dbReference>
<dbReference type="InParanoid" id="A0A3A9J1T8"/>
<dbReference type="EMBL" id="RFLX01000002">
    <property type="protein sequence ID" value="RMI26452.1"/>
    <property type="molecule type" value="Genomic_DNA"/>
</dbReference>
<evidence type="ECO:0000256" key="1">
    <source>
        <dbReference type="PROSITE-ProRule" id="PRU00409"/>
    </source>
</evidence>
<dbReference type="SUPFAM" id="SSF56059">
    <property type="entry name" value="Glutathione synthetase ATP-binding domain-like"/>
    <property type="match status" value="1"/>
</dbReference>
<dbReference type="OrthoDB" id="7625478at2"/>
<dbReference type="GO" id="GO:0046872">
    <property type="term" value="F:metal ion binding"/>
    <property type="evidence" value="ECO:0007669"/>
    <property type="project" value="InterPro"/>
</dbReference>
<comment type="caution">
    <text evidence="3">The sequence shown here is derived from an EMBL/GenBank/DDBJ whole genome shotgun (WGS) entry which is preliminary data.</text>
</comment>
<dbReference type="Pfam" id="PF15632">
    <property type="entry name" value="ATPgrasp_Ter"/>
    <property type="match status" value="1"/>
</dbReference>
<protein>
    <submittedName>
        <fullName evidence="3">ATP-grasp domain-containing protein</fullName>
    </submittedName>
</protein>
<accession>A0A3A9J1T8</accession>
<dbReference type="PROSITE" id="PS50975">
    <property type="entry name" value="ATP_GRASP"/>
    <property type="match status" value="1"/>
</dbReference>
<dbReference type="InterPro" id="IPR011761">
    <property type="entry name" value="ATP-grasp"/>
</dbReference>
<evidence type="ECO:0000313" key="3">
    <source>
        <dbReference type="EMBL" id="RKK01167.1"/>
    </source>
</evidence>
<dbReference type="Proteomes" id="UP000278036">
    <property type="component" value="Unassembled WGS sequence"/>
</dbReference>
<name>A0A3A9J1T8_9PROT</name>
<dbReference type="Gene3D" id="3.30.1490.20">
    <property type="entry name" value="ATP-grasp fold, A domain"/>
    <property type="match status" value="1"/>
</dbReference>
<feature type="domain" description="ATP-grasp" evidence="2">
    <location>
        <begin position="130"/>
        <end position="302"/>
    </location>
</feature>
<dbReference type="RefSeq" id="WP_120641074.1">
    <property type="nucleotide sequence ID" value="NZ_RAQU01000330.1"/>
</dbReference>
<sequence length="369" mass="41587">MPDKSGREVAVEKKCLILASGSRLQYRTLRCAAEYFGSVYVLGSNEARPLSSSRACKAFFEAPVRKDNFQDLAPDLINTICADLRIDYILPSDSITTRYLTTTRDHLEPRCFPVPSTAVFDILDNKFLFSELCRELELPYPRSHLAADAAALTALAEAGQIKPPAVAKPLNRDGSSGVTKLVWNSAAELSRQVEYRPILVQDYICGTDVSAFFLCQGGTDLPWVIYRKDNEKTEFLDMPPVLEACRKINRHFSYDGVLGFDIRVCPDGSFYFLECNPRFWYNMHLAQLAGLNFVALGFENSNRDGPALNIRDVSVAHLRAVPRKVATHWALDRLDWKILRYFGSDLVSNLWLLQQRLSKAGRMADGHHL</sequence>
<dbReference type="InterPro" id="IPR013815">
    <property type="entry name" value="ATP_grasp_subdomain_1"/>
</dbReference>
<dbReference type="Gene3D" id="3.30.470.20">
    <property type="entry name" value="ATP-grasp fold, B domain"/>
    <property type="match status" value="1"/>
</dbReference>
<keyword evidence="1" id="KW-0067">ATP-binding</keyword>